<organism evidence="2 3">
    <name type="scientific">Oleiharenicola lentus</name>
    <dbReference type="NCBI Taxonomy" id="2508720"/>
    <lineage>
        <taxon>Bacteria</taxon>
        <taxon>Pseudomonadati</taxon>
        <taxon>Verrucomicrobiota</taxon>
        <taxon>Opitutia</taxon>
        <taxon>Opitutales</taxon>
        <taxon>Opitutaceae</taxon>
        <taxon>Oleiharenicola</taxon>
    </lineage>
</organism>
<evidence type="ECO:0000313" key="2">
    <source>
        <dbReference type="EMBL" id="RXK54391.1"/>
    </source>
</evidence>
<accession>A0A4Q1C6I7</accession>
<name>A0A4Q1C6I7_9BACT</name>
<dbReference type="OrthoDB" id="195361at2"/>
<feature type="chain" id="PRO_5020821566" evidence="1">
    <location>
        <begin position="24"/>
        <end position="153"/>
    </location>
</feature>
<keyword evidence="1" id="KW-0732">Signal</keyword>
<proteinExistence type="predicted"/>
<comment type="caution">
    <text evidence="2">The sequence shown here is derived from an EMBL/GenBank/DDBJ whole genome shotgun (WGS) entry which is preliminary data.</text>
</comment>
<dbReference type="AlphaFoldDB" id="A0A4Q1C6I7"/>
<gene>
    <name evidence="2" type="ORF">ESB00_00390</name>
</gene>
<dbReference type="RefSeq" id="WP_129045756.1">
    <property type="nucleotide sequence ID" value="NZ_SDHX01000001.1"/>
</dbReference>
<dbReference type="Proteomes" id="UP000290218">
    <property type="component" value="Unassembled WGS sequence"/>
</dbReference>
<feature type="signal peptide" evidence="1">
    <location>
        <begin position="1"/>
        <end position="23"/>
    </location>
</feature>
<evidence type="ECO:0000256" key="1">
    <source>
        <dbReference type="SAM" id="SignalP"/>
    </source>
</evidence>
<evidence type="ECO:0000313" key="3">
    <source>
        <dbReference type="Proteomes" id="UP000290218"/>
    </source>
</evidence>
<dbReference type="EMBL" id="SDHX01000001">
    <property type="protein sequence ID" value="RXK54391.1"/>
    <property type="molecule type" value="Genomic_DNA"/>
</dbReference>
<reference evidence="2 3" key="1">
    <citation type="submission" date="2019-01" db="EMBL/GenBank/DDBJ databases">
        <title>Lacunisphaera sp. strain TWA-58.</title>
        <authorList>
            <person name="Chen W.-M."/>
        </authorList>
    </citation>
    <scope>NUCLEOTIDE SEQUENCE [LARGE SCALE GENOMIC DNA]</scope>
    <source>
        <strain evidence="2 3">TWA-58</strain>
    </source>
</reference>
<sequence length="153" mass="16225">MKTIRNLTLLFLAAVASATALLAKPIPGPKGGKIVTTEAPHVELFVAADRTVVVSFYDKDLKPVAPAAQVVSAVAEAKSGKVNLSFATKDGALVSSGPMPEGDGYRVVLQVKDDAQAKPKNYRIEFHDEVCGECKRAEYACICDDAGGDKHDH</sequence>
<keyword evidence="3" id="KW-1185">Reference proteome</keyword>
<protein>
    <submittedName>
        <fullName evidence="2">Uncharacterized protein</fullName>
    </submittedName>
</protein>